<dbReference type="RefSeq" id="WP_091345314.1">
    <property type="nucleotide sequence ID" value="NZ_FMHV01000002.1"/>
</dbReference>
<dbReference type="STRING" id="568872.GA0070624_5102"/>
<accession>A0A1C6SZ96</accession>
<organism evidence="1 2">
    <name type="scientific">Micromonospora rhizosphaerae</name>
    <dbReference type="NCBI Taxonomy" id="568872"/>
    <lineage>
        <taxon>Bacteria</taxon>
        <taxon>Bacillati</taxon>
        <taxon>Actinomycetota</taxon>
        <taxon>Actinomycetes</taxon>
        <taxon>Micromonosporales</taxon>
        <taxon>Micromonosporaceae</taxon>
        <taxon>Micromonospora</taxon>
    </lineage>
</organism>
<dbReference type="AlphaFoldDB" id="A0A1C6SZ96"/>
<sequence>MSTLPQRYWRGLTGGRAVDEKPLAERGREGYGLWRRYWAALLGIRLPPKDAAQPPATRDNPLTEPYVQGARVRLPRFDRAAVRLAASEEPERMVARWAAAGRRFTVRESGPGGVELLVQVDREVPATEVLPVDVATVGDDRRYFLVFVPEPAGGSVGALRLAETSGWIDVTVDEELPVAALEAGDPVTRARIAQSVAATPDPGMATWAEIAASRPADDPLSQVIKDAAG</sequence>
<dbReference type="OrthoDB" id="4162281at2"/>
<dbReference type="EMBL" id="FMHV01000002">
    <property type="protein sequence ID" value="SCL34861.1"/>
    <property type="molecule type" value="Genomic_DNA"/>
</dbReference>
<dbReference type="Proteomes" id="UP000199413">
    <property type="component" value="Unassembled WGS sequence"/>
</dbReference>
<evidence type="ECO:0000313" key="1">
    <source>
        <dbReference type="EMBL" id="SCL34861.1"/>
    </source>
</evidence>
<gene>
    <name evidence="1" type="ORF">GA0070624_5102</name>
</gene>
<evidence type="ECO:0000313" key="2">
    <source>
        <dbReference type="Proteomes" id="UP000199413"/>
    </source>
</evidence>
<proteinExistence type="predicted"/>
<reference evidence="2" key="1">
    <citation type="submission" date="2016-06" db="EMBL/GenBank/DDBJ databases">
        <authorList>
            <person name="Varghese N."/>
            <person name="Submissions Spin"/>
        </authorList>
    </citation>
    <scope>NUCLEOTIDE SEQUENCE [LARGE SCALE GENOMIC DNA]</scope>
    <source>
        <strain evidence="2">DSM 45431</strain>
    </source>
</reference>
<name>A0A1C6SZ96_9ACTN</name>
<protein>
    <submittedName>
        <fullName evidence="1">Uncharacterized protein</fullName>
    </submittedName>
</protein>
<keyword evidence="2" id="KW-1185">Reference proteome</keyword>